<evidence type="ECO:0000313" key="2">
    <source>
        <dbReference type="EMBL" id="ALX48534.1"/>
    </source>
</evidence>
<dbReference type="Proteomes" id="UP000050331">
    <property type="component" value="Chromosome"/>
</dbReference>
<gene>
    <name evidence="2" type="ORF">AOX59_07880</name>
</gene>
<proteinExistence type="predicted"/>
<dbReference type="AlphaFoldDB" id="A0A0U4F4L0"/>
<dbReference type="EMBL" id="CP013862">
    <property type="protein sequence ID" value="ALX48534.1"/>
    <property type="molecule type" value="Genomic_DNA"/>
</dbReference>
<keyword evidence="1" id="KW-1133">Transmembrane helix</keyword>
<protein>
    <submittedName>
        <fullName evidence="2">Uncharacterized protein</fullName>
    </submittedName>
</protein>
<keyword evidence="3" id="KW-1185">Reference proteome</keyword>
<evidence type="ECO:0000256" key="1">
    <source>
        <dbReference type="SAM" id="Phobius"/>
    </source>
</evidence>
<sequence length="133" mass="15807">MDELIGLLIFIIIGFFLYKKGILKFIDVRKNKYFHNHRRNKLDISYEKFKGSDDYYFFLKKSEPFTFQFDVIVEEGSLTLELRSMKDLLYTKTFTADENGTFTFTATRRFHTLSVEGHDTKGSCHMKFLKNQT</sequence>
<keyword evidence="1" id="KW-0472">Membrane</keyword>
<organism evidence="2 3">
    <name type="scientific">Lentibacillus amyloliquefaciens</name>
    <dbReference type="NCBI Taxonomy" id="1472767"/>
    <lineage>
        <taxon>Bacteria</taxon>
        <taxon>Bacillati</taxon>
        <taxon>Bacillota</taxon>
        <taxon>Bacilli</taxon>
        <taxon>Bacillales</taxon>
        <taxon>Bacillaceae</taxon>
        <taxon>Lentibacillus</taxon>
    </lineage>
</organism>
<reference evidence="2 3" key="1">
    <citation type="submission" date="2016-01" db="EMBL/GenBank/DDBJ databases">
        <title>Complete genome sequence of strain Lentibacillus amyloliquefaciens LAM0015T isolated from saline sediment.</title>
        <authorList>
            <person name="Wang J.-L."/>
            <person name="He M.-X."/>
        </authorList>
    </citation>
    <scope>NUCLEOTIDE SEQUENCE [LARGE SCALE GENOMIC DNA]</scope>
    <source>
        <strain evidence="2 3">LAM0015</strain>
    </source>
</reference>
<keyword evidence="1" id="KW-0812">Transmembrane</keyword>
<dbReference type="KEGG" id="lao:AOX59_07880"/>
<dbReference type="RefSeq" id="WP_068444267.1">
    <property type="nucleotide sequence ID" value="NZ_CP013862.1"/>
</dbReference>
<feature type="transmembrane region" description="Helical" evidence="1">
    <location>
        <begin position="6"/>
        <end position="23"/>
    </location>
</feature>
<name>A0A0U4F4L0_9BACI</name>
<accession>A0A0U4F4L0</accession>
<evidence type="ECO:0000313" key="3">
    <source>
        <dbReference type="Proteomes" id="UP000050331"/>
    </source>
</evidence>
<dbReference type="OrthoDB" id="2916330at2"/>